<evidence type="ECO:0000256" key="1">
    <source>
        <dbReference type="ARBA" id="ARBA00004141"/>
    </source>
</evidence>
<evidence type="ECO:0000313" key="8">
    <source>
        <dbReference type="Proteomes" id="UP000280834"/>
    </source>
</evidence>
<keyword evidence="4 5" id="KW-0472">Membrane</keyword>
<feature type="transmembrane region" description="Helical" evidence="5">
    <location>
        <begin position="129"/>
        <end position="151"/>
    </location>
</feature>
<sequence>MEKKSSWENKFDGDTKLIRHASFIEILRYAERRDYILLAFGITLSLVNGAISPVSSVFFRGMTDALIAGQVSLKNGTFNMEMSCFFTLSERQAHEIRKRFFAALLRQQMAWYDKNEAGVLTNKLSAWNMTLLILLAAPFIIILLFGSVKALSTMTRREMRAYDKAGAVANEVISNIRTVTSFNAQYAEVVRYRDRLNYAQKIGIKGVLITGIFMGFYIFVIFGSMGFVFWYGTNLMTEGKITPGTVFAVFWAIMIGAIHLGQAIPQLGVFTAAKLAAGEIFEIIDLEPNINCMSPHGLIPSHVEGRIELNNINFWYPSRPNVKILHNTSFTVNAGSTVALVGHSGCGKSTIIELLLRFYEQQAGIVSFIPI</sequence>
<feature type="domain" description="ABC transmembrane type-1" evidence="6">
    <location>
        <begin position="84"/>
        <end position="272"/>
    </location>
</feature>
<dbReference type="GO" id="GO:0140359">
    <property type="term" value="F:ABC-type transporter activity"/>
    <property type="evidence" value="ECO:0007669"/>
    <property type="project" value="InterPro"/>
</dbReference>
<dbReference type="Proteomes" id="UP000280834">
    <property type="component" value="Unassembled WGS sequence"/>
</dbReference>
<evidence type="ECO:0000256" key="2">
    <source>
        <dbReference type="ARBA" id="ARBA00022692"/>
    </source>
</evidence>
<gene>
    <name evidence="7" type="ORF">BTMF_LOCUS6568</name>
</gene>
<dbReference type="AlphaFoldDB" id="A0A0R3QLF3"/>
<feature type="transmembrane region" description="Helical" evidence="5">
    <location>
        <begin position="35"/>
        <end position="59"/>
    </location>
</feature>
<dbReference type="GO" id="GO:0016887">
    <property type="term" value="F:ATP hydrolysis activity"/>
    <property type="evidence" value="ECO:0007669"/>
    <property type="project" value="InterPro"/>
</dbReference>
<dbReference type="CDD" id="cd18577">
    <property type="entry name" value="ABC_6TM_Pgp_ABCB1_D1_like"/>
    <property type="match status" value="1"/>
</dbReference>
<dbReference type="InterPro" id="IPR036640">
    <property type="entry name" value="ABC1_TM_sf"/>
</dbReference>
<dbReference type="InterPro" id="IPR011527">
    <property type="entry name" value="ABC1_TM_dom"/>
</dbReference>
<keyword evidence="2 5" id="KW-0812">Transmembrane</keyword>
<dbReference type="EMBL" id="UZAG01015639">
    <property type="protein sequence ID" value="VDO22135.1"/>
    <property type="molecule type" value="Genomic_DNA"/>
</dbReference>
<evidence type="ECO:0000259" key="6">
    <source>
        <dbReference type="PROSITE" id="PS50929"/>
    </source>
</evidence>
<evidence type="ECO:0000256" key="5">
    <source>
        <dbReference type="SAM" id="Phobius"/>
    </source>
</evidence>
<dbReference type="InterPro" id="IPR039421">
    <property type="entry name" value="Type_1_exporter"/>
</dbReference>
<dbReference type="InterPro" id="IPR027417">
    <property type="entry name" value="P-loop_NTPase"/>
</dbReference>
<dbReference type="Pfam" id="PF00005">
    <property type="entry name" value="ABC_tran"/>
    <property type="match status" value="1"/>
</dbReference>
<dbReference type="SUPFAM" id="SSF52540">
    <property type="entry name" value="P-loop containing nucleoside triphosphate hydrolases"/>
    <property type="match status" value="1"/>
</dbReference>
<dbReference type="SUPFAM" id="SSF90123">
    <property type="entry name" value="ABC transporter transmembrane region"/>
    <property type="match status" value="1"/>
</dbReference>
<dbReference type="PANTHER" id="PTHR24222:SF76">
    <property type="entry name" value="MYCOBACTIN IMPORT ATP-BINDING_PERMEASE PROTEIN IRTB"/>
    <property type="match status" value="1"/>
</dbReference>
<keyword evidence="8" id="KW-1185">Reference proteome</keyword>
<dbReference type="Gene3D" id="1.20.1560.10">
    <property type="entry name" value="ABC transporter type 1, transmembrane domain"/>
    <property type="match status" value="2"/>
</dbReference>
<dbReference type="InterPro" id="IPR003439">
    <property type="entry name" value="ABC_transporter-like_ATP-bd"/>
</dbReference>
<comment type="subcellular location">
    <subcellularLocation>
        <location evidence="1">Membrane</location>
        <topology evidence="1">Multi-pass membrane protein</topology>
    </subcellularLocation>
</comment>
<proteinExistence type="predicted"/>
<evidence type="ECO:0000256" key="3">
    <source>
        <dbReference type="ARBA" id="ARBA00022989"/>
    </source>
</evidence>
<dbReference type="Gene3D" id="3.40.50.300">
    <property type="entry name" value="P-loop containing nucleotide triphosphate hydrolases"/>
    <property type="match status" value="1"/>
</dbReference>
<reference evidence="7 8" key="2">
    <citation type="submission" date="2018-11" db="EMBL/GenBank/DDBJ databases">
        <authorList>
            <consortium name="Pathogen Informatics"/>
        </authorList>
    </citation>
    <scope>NUCLEOTIDE SEQUENCE [LARGE SCALE GENOMIC DNA]</scope>
</reference>
<dbReference type="GO" id="GO:0005886">
    <property type="term" value="C:plasma membrane"/>
    <property type="evidence" value="ECO:0007669"/>
    <property type="project" value="TreeGrafter"/>
</dbReference>
<evidence type="ECO:0000313" key="9">
    <source>
        <dbReference type="WBParaSite" id="BTMF_0000851701-mRNA-1"/>
    </source>
</evidence>
<keyword evidence="3 5" id="KW-1133">Transmembrane helix</keyword>
<reference evidence="9" key="1">
    <citation type="submission" date="2017-02" db="UniProtKB">
        <authorList>
            <consortium name="WormBaseParasite"/>
        </authorList>
    </citation>
    <scope>IDENTIFICATION</scope>
</reference>
<accession>A0A0R3QLF3</accession>
<name>A0A0R3QLF3_9BILA</name>
<evidence type="ECO:0000313" key="7">
    <source>
        <dbReference type="EMBL" id="VDO22135.1"/>
    </source>
</evidence>
<feature type="transmembrane region" description="Helical" evidence="5">
    <location>
        <begin position="202"/>
        <end position="229"/>
    </location>
</feature>
<feature type="transmembrane region" description="Helical" evidence="5">
    <location>
        <begin position="241"/>
        <end position="260"/>
    </location>
</feature>
<dbReference type="PANTHER" id="PTHR24222">
    <property type="entry name" value="ABC TRANSPORTER B FAMILY"/>
    <property type="match status" value="1"/>
</dbReference>
<organism evidence="9">
    <name type="scientific">Brugia timori</name>
    <dbReference type="NCBI Taxonomy" id="42155"/>
    <lineage>
        <taxon>Eukaryota</taxon>
        <taxon>Metazoa</taxon>
        <taxon>Ecdysozoa</taxon>
        <taxon>Nematoda</taxon>
        <taxon>Chromadorea</taxon>
        <taxon>Rhabditida</taxon>
        <taxon>Spirurina</taxon>
        <taxon>Spiruromorpha</taxon>
        <taxon>Filarioidea</taxon>
        <taxon>Onchocercidae</taxon>
        <taxon>Brugia</taxon>
    </lineage>
</organism>
<dbReference type="STRING" id="42155.A0A0R3QLF3"/>
<protein>
    <submittedName>
        <fullName evidence="9">ABC transmembrane type-1 domain-containing protein</fullName>
    </submittedName>
</protein>
<dbReference type="WBParaSite" id="BTMF_0000851701-mRNA-1">
    <property type="protein sequence ID" value="BTMF_0000851701-mRNA-1"/>
    <property type="gene ID" value="BTMF_0000851701"/>
</dbReference>
<evidence type="ECO:0000256" key="4">
    <source>
        <dbReference type="ARBA" id="ARBA00023136"/>
    </source>
</evidence>
<dbReference type="GO" id="GO:0005524">
    <property type="term" value="F:ATP binding"/>
    <property type="evidence" value="ECO:0007669"/>
    <property type="project" value="InterPro"/>
</dbReference>
<dbReference type="Pfam" id="PF00664">
    <property type="entry name" value="ABC_membrane"/>
    <property type="match status" value="2"/>
</dbReference>
<dbReference type="PROSITE" id="PS50929">
    <property type="entry name" value="ABC_TM1F"/>
    <property type="match status" value="1"/>
</dbReference>